<evidence type="ECO:0000256" key="2">
    <source>
        <dbReference type="ARBA" id="ARBA00022448"/>
    </source>
</evidence>
<keyword evidence="3" id="KW-1003">Cell membrane</keyword>
<name>A0A1H6E588_9ACTN</name>
<evidence type="ECO:0000256" key="4">
    <source>
        <dbReference type="ARBA" id="ARBA00022519"/>
    </source>
</evidence>
<evidence type="ECO:0000256" key="5">
    <source>
        <dbReference type="ARBA" id="ARBA00022692"/>
    </source>
</evidence>
<proteinExistence type="inferred from homology"/>
<evidence type="ECO:0000256" key="1">
    <source>
        <dbReference type="ARBA" id="ARBA00004429"/>
    </source>
</evidence>
<dbReference type="GO" id="GO:0005886">
    <property type="term" value="C:plasma membrane"/>
    <property type="evidence" value="ECO:0007669"/>
    <property type="project" value="UniProtKB-SubCell"/>
</dbReference>
<dbReference type="AlphaFoldDB" id="A0A1H6E588"/>
<feature type="transmembrane region" description="Helical" evidence="8">
    <location>
        <begin position="316"/>
        <end position="344"/>
    </location>
</feature>
<dbReference type="InterPro" id="IPR000515">
    <property type="entry name" value="MetI-like"/>
</dbReference>
<feature type="transmembrane region" description="Helical" evidence="8">
    <location>
        <begin position="217"/>
        <end position="241"/>
    </location>
</feature>
<feature type="domain" description="ABC transmembrane type-1" evidence="9">
    <location>
        <begin position="78"/>
        <end position="284"/>
    </location>
</feature>
<evidence type="ECO:0000256" key="8">
    <source>
        <dbReference type="RuleBase" id="RU363032"/>
    </source>
</evidence>
<dbReference type="GO" id="GO:0055085">
    <property type="term" value="P:transmembrane transport"/>
    <property type="evidence" value="ECO:0007669"/>
    <property type="project" value="InterPro"/>
</dbReference>
<dbReference type="Gene3D" id="1.10.3720.10">
    <property type="entry name" value="MetI-like"/>
    <property type="match status" value="2"/>
</dbReference>
<evidence type="ECO:0000313" key="10">
    <source>
        <dbReference type="EMBL" id="SEG92797.1"/>
    </source>
</evidence>
<dbReference type="CDD" id="cd06261">
    <property type="entry name" value="TM_PBP2"/>
    <property type="match status" value="2"/>
</dbReference>
<feature type="transmembrane region" description="Helical" evidence="8">
    <location>
        <begin position="542"/>
        <end position="568"/>
    </location>
</feature>
<dbReference type="Pfam" id="PF00528">
    <property type="entry name" value="BPD_transp_1"/>
    <property type="match status" value="2"/>
</dbReference>
<keyword evidence="2 8" id="KW-0813">Transport</keyword>
<comment type="subcellular location">
    <subcellularLocation>
        <location evidence="1">Cell inner membrane</location>
        <topology evidence="1">Multi-pass membrane protein</topology>
    </subcellularLocation>
    <subcellularLocation>
        <location evidence="8">Cell membrane</location>
        <topology evidence="8">Multi-pass membrane protein</topology>
    </subcellularLocation>
</comment>
<feature type="transmembrane region" description="Helical" evidence="8">
    <location>
        <begin position="376"/>
        <end position="397"/>
    </location>
</feature>
<dbReference type="PANTHER" id="PTHR43357">
    <property type="entry name" value="INNER MEMBRANE ABC TRANSPORTER PERMEASE PROTEIN YDCV"/>
    <property type="match status" value="1"/>
</dbReference>
<dbReference type="InterPro" id="IPR035906">
    <property type="entry name" value="MetI-like_sf"/>
</dbReference>
<sequence>MTLSTSLRPRRGRHSGAARTDRLIQWGTWLLVVVLIFGPIVPVVYAGFVDRPLYESGGVLTLDNFGALGEDPAFWSALRNTALFALMAAVPGVLIGAGLAVLVARTDLPMQRFFGVVLVAPLLFPGLGVTLGWVTMYSPSGFVSTWVAEHFGSTPWNLYSLPGMAIVTLEKSVPLVYLMVRARLSSLDTSIESAALTAGARPLRVLWTITLPMLRPALLTAAILIVMIAFETLGLPLILGGPVDIDTLSTYLYRTWTTDPARQGTVSAAASGLLLLVTILLWLRTRVEGDASRYATAAGKATATRRLHLGPLRWPLAILISSYVVVAIVLPVVGLVMTSVTYIFTPAVSPWDVLTSRHFETVFTNDSLFRSITNSLLIGVVGSVLATTGLATAALVAHRSRFRLRSTLTPILFYPRALPGIVVGVGIFWSFVLLTPLEPLRTTVWGIMLAFIVRNTAIGYAAIQSSLLAISTELDAAARTSGATWFKTCRTIVVPLLRPALAGSLILMFVSILNDYDPAVFLVTTGNEVLGVTMLKQWAAGFAGPVAALGIIQIAITAFAVTIGRLAWGVKLHA</sequence>
<dbReference type="PANTHER" id="PTHR43357:SF4">
    <property type="entry name" value="INNER MEMBRANE ABC TRANSPORTER PERMEASE PROTEIN YDCV"/>
    <property type="match status" value="1"/>
</dbReference>
<keyword evidence="4" id="KW-0997">Cell inner membrane</keyword>
<gene>
    <name evidence="10" type="ORF">SAMN04489712_13533</name>
</gene>
<evidence type="ECO:0000313" key="11">
    <source>
        <dbReference type="Proteomes" id="UP000236723"/>
    </source>
</evidence>
<evidence type="ECO:0000256" key="7">
    <source>
        <dbReference type="ARBA" id="ARBA00023136"/>
    </source>
</evidence>
<evidence type="ECO:0000256" key="3">
    <source>
        <dbReference type="ARBA" id="ARBA00022475"/>
    </source>
</evidence>
<keyword evidence="5 8" id="KW-0812">Transmembrane</keyword>
<feature type="transmembrane region" description="Helical" evidence="8">
    <location>
        <begin position="156"/>
        <end position="180"/>
    </location>
</feature>
<feature type="domain" description="ABC transmembrane type-1" evidence="9">
    <location>
        <begin position="372"/>
        <end position="564"/>
    </location>
</feature>
<feature type="transmembrane region" description="Helical" evidence="8">
    <location>
        <begin position="116"/>
        <end position="136"/>
    </location>
</feature>
<feature type="transmembrane region" description="Helical" evidence="8">
    <location>
        <begin position="443"/>
        <end position="470"/>
    </location>
</feature>
<feature type="transmembrane region" description="Helical" evidence="8">
    <location>
        <begin position="491"/>
        <end position="513"/>
    </location>
</feature>
<feature type="transmembrane region" description="Helical" evidence="8">
    <location>
        <begin position="29"/>
        <end position="48"/>
    </location>
</feature>
<keyword evidence="6 8" id="KW-1133">Transmembrane helix</keyword>
<keyword evidence="7 8" id="KW-0472">Membrane</keyword>
<organism evidence="10 11">
    <name type="scientific">Thermomonospora echinospora</name>
    <dbReference type="NCBI Taxonomy" id="1992"/>
    <lineage>
        <taxon>Bacteria</taxon>
        <taxon>Bacillati</taxon>
        <taxon>Actinomycetota</taxon>
        <taxon>Actinomycetes</taxon>
        <taxon>Streptosporangiales</taxon>
        <taxon>Thermomonosporaceae</taxon>
        <taxon>Thermomonospora</taxon>
    </lineage>
</organism>
<dbReference type="Proteomes" id="UP000236723">
    <property type="component" value="Unassembled WGS sequence"/>
</dbReference>
<dbReference type="EMBL" id="FNVO01000035">
    <property type="protein sequence ID" value="SEG92797.1"/>
    <property type="molecule type" value="Genomic_DNA"/>
</dbReference>
<keyword evidence="11" id="KW-1185">Reference proteome</keyword>
<feature type="transmembrane region" description="Helical" evidence="8">
    <location>
        <begin position="261"/>
        <end position="283"/>
    </location>
</feature>
<accession>A0A1H6E588</accession>
<evidence type="ECO:0000259" key="9">
    <source>
        <dbReference type="PROSITE" id="PS50928"/>
    </source>
</evidence>
<feature type="transmembrane region" description="Helical" evidence="8">
    <location>
        <begin position="82"/>
        <end position="104"/>
    </location>
</feature>
<reference evidence="11" key="1">
    <citation type="submission" date="2016-10" db="EMBL/GenBank/DDBJ databases">
        <authorList>
            <person name="Varghese N."/>
            <person name="Submissions S."/>
        </authorList>
    </citation>
    <scope>NUCLEOTIDE SEQUENCE [LARGE SCALE GENOMIC DNA]</scope>
    <source>
        <strain evidence="11">DSM 43163</strain>
    </source>
</reference>
<dbReference type="RefSeq" id="WP_103944513.1">
    <property type="nucleotide sequence ID" value="NZ_FNVO01000035.1"/>
</dbReference>
<comment type="similarity">
    <text evidence="8">Belongs to the binding-protein-dependent transport system permease family.</text>
</comment>
<dbReference type="SUPFAM" id="SSF161098">
    <property type="entry name" value="MetI-like"/>
    <property type="match status" value="2"/>
</dbReference>
<protein>
    <submittedName>
        <fullName evidence="10">Iron(III) transport system permease protein</fullName>
    </submittedName>
</protein>
<dbReference type="OrthoDB" id="5100908at2"/>
<dbReference type="PROSITE" id="PS50928">
    <property type="entry name" value="ABC_TM1"/>
    <property type="match status" value="2"/>
</dbReference>
<evidence type="ECO:0000256" key="6">
    <source>
        <dbReference type="ARBA" id="ARBA00022989"/>
    </source>
</evidence>
<feature type="transmembrane region" description="Helical" evidence="8">
    <location>
        <begin position="417"/>
        <end position="437"/>
    </location>
</feature>